<evidence type="ECO:0000256" key="1">
    <source>
        <dbReference type="SAM" id="MobiDB-lite"/>
    </source>
</evidence>
<reference evidence="2 3" key="1">
    <citation type="submission" date="2016-10" db="EMBL/GenBank/DDBJ databases">
        <title>Proteomics and genomics reveal pathogen-plant mechanisms compatible with a hemibiotrophic lifestyle of Diplodia corticola.</title>
        <authorList>
            <person name="Fernandes I."/>
            <person name="De Jonge R."/>
            <person name="Van De Peer Y."/>
            <person name="Devreese B."/>
            <person name="Alves A."/>
            <person name="Esteves A.C."/>
        </authorList>
    </citation>
    <scope>NUCLEOTIDE SEQUENCE [LARGE SCALE GENOMIC DNA]</scope>
    <source>
        <strain evidence="2 3">CBS 112549</strain>
    </source>
</reference>
<organism evidence="2 3">
    <name type="scientific">Diplodia corticola</name>
    <dbReference type="NCBI Taxonomy" id="236234"/>
    <lineage>
        <taxon>Eukaryota</taxon>
        <taxon>Fungi</taxon>
        <taxon>Dikarya</taxon>
        <taxon>Ascomycota</taxon>
        <taxon>Pezizomycotina</taxon>
        <taxon>Dothideomycetes</taxon>
        <taxon>Dothideomycetes incertae sedis</taxon>
        <taxon>Botryosphaeriales</taxon>
        <taxon>Botryosphaeriaceae</taxon>
        <taxon>Diplodia</taxon>
    </lineage>
</organism>
<keyword evidence="3" id="KW-1185">Reference proteome</keyword>
<evidence type="ECO:0000313" key="2">
    <source>
        <dbReference type="EMBL" id="OJD34945.1"/>
    </source>
</evidence>
<comment type="caution">
    <text evidence="2">The sequence shown here is derived from an EMBL/GenBank/DDBJ whole genome shotgun (WGS) entry which is preliminary data.</text>
</comment>
<gene>
    <name evidence="2" type="ORF">BKCO1_19000133</name>
</gene>
<dbReference type="EMBL" id="MNUE01000019">
    <property type="protein sequence ID" value="OJD34945.1"/>
    <property type="molecule type" value="Genomic_DNA"/>
</dbReference>
<evidence type="ECO:0000313" key="3">
    <source>
        <dbReference type="Proteomes" id="UP000183809"/>
    </source>
</evidence>
<feature type="compositionally biased region" description="Basic and acidic residues" evidence="1">
    <location>
        <begin position="1"/>
        <end position="12"/>
    </location>
</feature>
<accession>A0A1J9R2Z4</accession>
<dbReference type="RefSeq" id="XP_020131205.1">
    <property type="nucleotide sequence ID" value="XM_020271920.1"/>
</dbReference>
<protein>
    <submittedName>
        <fullName evidence="2">Uncharacterized protein</fullName>
    </submittedName>
</protein>
<feature type="compositionally biased region" description="Polar residues" evidence="1">
    <location>
        <begin position="13"/>
        <end position="23"/>
    </location>
</feature>
<name>A0A1J9R2Z4_9PEZI</name>
<dbReference type="Proteomes" id="UP000183809">
    <property type="component" value="Unassembled WGS sequence"/>
</dbReference>
<proteinExistence type="predicted"/>
<sequence>MATQDQDMHDVTGDTTQNTTQDVPNPERINVRVAIDVTKGDEKNRYWQSLNIAFPETYFDLCEELRLSHWRVQAVRQEWGYRESQPFVCWADVPRQTAMNADNWASNLRLMCQRRKGDYIRLDSTYSLGAAA</sequence>
<dbReference type="AlphaFoldDB" id="A0A1J9R2Z4"/>
<feature type="region of interest" description="Disordered" evidence="1">
    <location>
        <begin position="1"/>
        <end position="26"/>
    </location>
</feature>
<dbReference type="GeneID" id="31012179"/>